<reference evidence="3" key="1">
    <citation type="journal article" date="2021" name="PeerJ">
        <title>Extensive microbial diversity within the chicken gut microbiome revealed by metagenomics and culture.</title>
        <authorList>
            <person name="Gilroy R."/>
            <person name="Ravi A."/>
            <person name="Getino M."/>
            <person name="Pursley I."/>
            <person name="Horton D.L."/>
            <person name="Alikhan N.F."/>
            <person name="Baker D."/>
            <person name="Gharbi K."/>
            <person name="Hall N."/>
            <person name="Watson M."/>
            <person name="Adriaenssens E.M."/>
            <person name="Foster-Nyarko E."/>
            <person name="Jarju S."/>
            <person name="Secka A."/>
            <person name="Antonio M."/>
            <person name="Oren A."/>
            <person name="Chaudhuri R.R."/>
            <person name="La Ragione R."/>
            <person name="Hildebrand F."/>
            <person name="Pallen M.J."/>
        </authorList>
    </citation>
    <scope>NUCLEOTIDE SEQUENCE</scope>
    <source>
        <strain evidence="3">14975</strain>
    </source>
</reference>
<gene>
    <name evidence="3" type="ORF">H9862_08400</name>
</gene>
<dbReference type="InterPro" id="IPR054636">
    <property type="entry name" value="CydP"/>
</dbReference>
<keyword evidence="2" id="KW-1133">Transmembrane helix</keyword>
<reference evidence="3" key="2">
    <citation type="submission" date="2021-04" db="EMBL/GenBank/DDBJ databases">
        <authorList>
            <person name="Gilroy R."/>
        </authorList>
    </citation>
    <scope>NUCLEOTIDE SEQUENCE</scope>
    <source>
        <strain evidence="3">14975</strain>
    </source>
</reference>
<dbReference type="EMBL" id="DXFQ01000159">
    <property type="protein sequence ID" value="HIX20602.1"/>
    <property type="molecule type" value="Genomic_DNA"/>
</dbReference>
<keyword evidence="2" id="KW-0472">Membrane</keyword>
<sequence>MAAAPSATTHAAPGTVRPRHRLLGSLALVIGLKLTVLLTLWALYFSPSKRPQTSPETIADELLGPAETPSAATPLPPAP</sequence>
<dbReference type="AlphaFoldDB" id="A0A9D2AHX8"/>
<name>A0A9D2AHX8_9BACT</name>
<proteinExistence type="predicted"/>
<dbReference type="NCBIfam" id="NF045611">
    <property type="entry name" value="small_CydP"/>
    <property type="match status" value="1"/>
</dbReference>
<keyword evidence="2" id="KW-0812">Transmembrane</keyword>
<organism evidence="3 4">
    <name type="scientific">Candidatus Akkermansia intestinigallinarum</name>
    <dbReference type="NCBI Taxonomy" id="2838431"/>
    <lineage>
        <taxon>Bacteria</taxon>
        <taxon>Pseudomonadati</taxon>
        <taxon>Verrucomicrobiota</taxon>
        <taxon>Verrucomicrobiia</taxon>
        <taxon>Verrucomicrobiales</taxon>
        <taxon>Akkermansiaceae</taxon>
        <taxon>Akkermansia</taxon>
    </lineage>
</organism>
<dbReference type="Proteomes" id="UP000823964">
    <property type="component" value="Unassembled WGS sequence"/>
</dbReference>
<accession>A0A9D2AHX8</accession>
<evidence type="ECO:0000256" key="1">
    <source>
        <dbReference type="SAM" id="MobiDB-lite"/>
    </source>
</evidence>
<evidence type="ECO:0000313" key="3">
    <source>
        <dbReference type="EMBL" id="HIX20602.1"/>
    </source>
</evidence>
<protein>
    <submittedName>
        <fullName evidence="3">Uncharacterized protein</fullName>
    </submittedName>
</protein>
<evidence type="ECO:0000256" key="2">
    <source>
        <dbReference type="SAM" id="Phobius"/>
    </source>
</evidence>
<evidence type="ECO:0000313" key="4">
    <source>
        <dbReference type="Proteomes" id="UP000823964"/>
    </source>
</evidence>
<feature type="region of interest" description="Disordered" evidence="1">
    <location>
        <begin position="48"/>
        <end position="79"/>
    </location>
</feature>
<comment type="caution">
    <text evidence="3">The sequence shown here is derived from an EMBL/GenBank/DDBJ whole genome shotgun (WGS) entry which is preliminary data.</text>
</comment>
<feature type="transmembrane region" description="Helical" evidence="2">
    <location>
        <begin position="22"/>
        <end position="44"/>
    </location>
</feature>